<evidence type="ECO:0000313" key="2">
    <source>
        <dbReference type="Proteomes" id="UP001042704"/>
    </source>
</evidence>
<dbReference type="EMBL" id="CP036172">
    <property type="protein sequence ID" value="QSZ68151.1"/>
    <property type="molecule type" value="Genomic_DNA"/>
</dbReference>
<gene>
    <name evidence="1" type="ORF">RJ40_11935</name>
</gene>
<reference evidence="1" key="1">
    <citation type="journal article" date="2001" name="Int. J. Syst. Evol. Microbiol.">
        <title>Methanofollis aquaemaris sp. nov., a methanogen isolated from an aquaculture fish pond.</title>
        <authorList>
            <person name="Lai M.C."/>
            <person name="Chen S.C."/>
        </authorList>
    </citation>
    <scope>NUCLEOTIDE SEQUENCE</scope>
    <source>
        <strain evidence="1">N2F9704</strain>
    </source>
</reference>
<dbReference type="GeneID" id="76425089"/>
<keyword evidence="2" id="KW-1185">Reference proteome</keyword>
<evidence type="ECO:0000313" key="1">
    <source>
        <dbReference type="EMBL" id="QSZ68151.1"/>
    </source>
</evidence>
<proteinExistence type="predicted"/>
<accession>A0A8A3S924</accession>
<name>A0A8A3S924_9EURY</name>
<dbReference type="RefSeq" id="WP_265581094.1">
    <property type="nucleotide sequence ID" value="NZ_CP036172.1"/>
</dbReference>
<dbReference type="KEGG" id="maqe:RJ40_11935"/>
<dbReference type="AlphaFoldDB" id="A0A8A3S924"/>
<reference evidence="1" key="2">
    <citation type="submission" date="2019-02" db="EMBL/GenBank/DDBJ databases">
        <authorList>
            <person name="Chen S.-C."/>
            <person name="Chien H.-H."/>
            <person name="Lai M.-C."/>
        </authorList>
    </citation>
    <scope>NUCLEOTIDE SEQUENCE</scope>
    <source>
        <strain evidence="1">N2F9704</strain>
    </source>
</reference>
<sequence length="207" mass="23299">MDYTFHARIRTAPERPVIERAYAMPESLLSSEPPGNKILARLIPPEHQDGADNGTWLADGFYYTHDGRSYTIKEILFDQYVTTLVTAEGSALGDFWAAPYGCRFGIYPSGAWLVGEIVGRESNPDDRPIVWIPCPGIENIDIDVWAIMGNAEWDRERQVFVLPDGRCFEDDGDLVRAVCAGGEVAEEVEWLRHALIHEYDLVKKIGQ</sequence>
<dbReference type="Proteomes" id="UP001042704">
    <property type="component" value="Chromosome"/>
</dbReference>
<organism evidence="1 2">
    <name type="scientific">Methanofollis aquaemaris</name>
    <dbReference type="NCBI Taxonomy" id="126734"/>
    <lineage>
        <taxon>Archaea</taxon>
        <taxon>Methanobacteriati</taxon>
        <taxon>Methanobacteriota</taxon>
        <taxon>Stenosarchaea group</taxon>
        <taxon>Methanomicrobia</taxon>
        <taxon>Methanomicrobiales</taxon>
        <taxon>Methanomicrobiaceae</taxon>
        <taxon>Methanofollis</taxon>
    </lineage>
</organism>
<protein>
    <submittedName>
        <fullName evidence="1">Uncharacterized protein</fullName>
    </submittedName>
</protein>